<gene>
    <name evidence="2" type="ORF">A3C20_02610</name>
</gene>
<dbReference type="Proteomes" id="UP000176914">
    <property type="component" value="Unassembled WGS sequence"/>
</dbReference>
<reference evidence="2 3" key="1">
    <citation type="journal article" date="2016" name="Nat. Commun.">
        <title>Thousands of microbial genomes shed light on interconnected biogeochemical processes in an aquifer system.</title>
        <authorList>
            <person name="Anantharaman K."/>
            <person name="Brown C.T."/>
            <person name="Hug L.A."/>
            <person name="Sharon I."/>
            <person name="Castelle C.J."/>
            <person name="Probst A.J."/>
            <person name="Thomas B.C."/>
            <person name="Singh A."/>
            <person name="Wilkins M.J."/>
            <person name="Karaoz U."/>
            <person name="Brodie E.L."/>
            <person name="Williams K.H."/>
            <person name="Hubbard S.S."/>
            <person name="Banfield J.F."/>
        </authorList>
    </citation>
    <scope>NUCLEOTIDE SEQUENCE [LARGE SCALE GENOMIC DNA]</scope>
</reference>
<evidence type="ECO:0000256" key="1">
    <source>
        <dbReference type="SAM" id="Phobius"/>
    </source>
</evidence>
<dbReference type="InterPro" id="IPR013783">
    <property type="entry name" value="Ig-like_fold"/>
</dbReference>
<organism evidence="2 3">
    <name type="scientific">Candidatus Kaiserbacteria bacterium RIFCSPHIGHO2_02_FULL_55_25</name>
    <dbReference type="NCBI Taxonomy" id="1798498"/>
    <lineage>
        <taxon>Bacteria</taxon>
        <taxon>Candidatus Kaiseribacteriota</taxon>
    </lineage>
</organism>
<feature type="transmembrane region" description="Helical" evidence="1">
    <location>
        <begin position="20"/>
        <end position="44"/>
    </location>
</feature>
<keyword evidence="1" id="KW-0472">Membrane</keyword>
<dbReference type="AlphaFoldDB" id="A0A1F6E8Z4"/>
<proteinExistence type="predicted"/>
<dbReference type="EMBL" id="MFLL01000006">
    <property type="protein sequence ID" value="OGG70040.1"/>
    <property type="molecule type" value="Genomic_DNA"/>
</dbReference>
<sequence length="362" mass="37952">MADAQHPPQASASPARTEPISVFANVLAVAGIIILVIIVLWGIIHIFSLSGGWFSSLFSGSRNTAIQVTVPSQADSGEPVAVNWKYSPSVKGNYALLYPCTAGLSFSLYGGAQIPCGGAYTLGLATSSATIFPLSTATTSVRVPLTILYIPSSTSTTASVPAQGSASTVINPAKLIVTPVAEPRKPATPINTSPVATGPADLAVTILSLNADSWGNATVTFDIGNVGGSPSGTYYFSAQLPTTQSYSYSSPAQAPLAAGSRIVNTLNFTMASPGTFTVSVTSGNDSNASNNYVSQYLNSPYNVQYQNQYYTPSTYQTNIGNQQCYWNGAAYICNQGNYYNSGNGLPYYQNSGQYPYITPNGY</sequence>
<keyword evidence="1" id="KW-0812">Transmembrane</keyword>
<keyword evidence="1" id="KW-1133">Transmembrane helix</keyword>
<protein>
    <recommendedName>
        <fullName evidence="4">CARDB domain-containing protein</fullName>
    </recommendedName>
</protein>
<dbReference type="Gene3D" id="2.60.40.10">
    <property type="entry name" value="Immunoglobulins"/>
    <property type="match status" value="1"/>
</dbReference>
<comment type="caution">
    <text evidence="2">The sequence shown here is derived from an EMBL/GenBank/DDBJ whole genome shotgun (WGS) entry which is preliminary data.</text>
</comment>
<name>A0A1F6E8Z4_9BACT</name>
<accession>A0A1F6E8Z4</accession>
<evidence type="ECO:0000313" key="3">
    <source>
        <dbReference type="Proteomes" id="UP000176914"/>
    </source>
</evidence>
<evidence type="ECO:0008006" key="4">
    <source>
        <dbReference type="Google" id="ProtNLM"/>
    </source>
</evidence>
<evidence type="ECO:0000313" key="2">
    <source>
        <dbReference type="EMBL" id="OGG70040.1"/>
    </source>
</evidence>